<sequence length="71" mass="8587">MACQISIMEEIEVLHVEEILEVEVDHNWDLEEEVEVPTMWDFWKKMKHMDYNIKCIVRVSQLERSFATNFA</sequence>
<accession>A0A915IS59</accession>
<keyword evidence="1" id="KW-1185">Reference proteome</keyword>
<evidence type="ECO:0000313" key="1">
    <source>
        <dbReference type="Proteomes" id="UP000887565"/>
    </source>
</evidence>
<organism evidence="1 2">
    <name type="scientific">Romanomermis culicivorax</name>
    <name type="common">Nematode worm</name>
    <dbReference type="NCBI Taxonomy" id="13658"/>
    <lineage>
        <taxon>Eukaryota</taxon>
        <taxon>Metazoa</taxon>
        <taxon>Ecdysozoa</taxon>
        <taxon>Nematoda</taxon>
        <taxon>Enoplea</taxon>
        <taxon>Dorylaimia</taxon>
        <taxon>Mermithida</taxon>
        <taxon>Mermithoidea</taxon>
        <taxon>Mermithidae</taxon>
        <taxon>Romanomermis</taxon>
    </lineage>
</organism>
<dbReference type="Proteomes" id="UP000887565">
    <property type="component" value="Unplaced"/>
</dbReference>
<dbReference type="AlphaFoldDB" id="A0A915IS59"/>
<proteinExistence type="predicted"/>
<protein>
    <submittedName>
        <fullName evidence="2">Uncharacterized protein</fullName>
    </submittedName>
</protein>
<evidence type="ECO:0000313" key="2">
    <source>
        <dbReference type="WBParaSite" id="nRc.2.0.1.t16651-RA"/>
    </source>
</evidence>
<reference evidence="2" key="1">
    <citation type="submission" date="2022-11" db="UniProtKB">
        <authorList>
            <consortium name="WormBaseParasite"/>
        </authorList>
    </citation>
    <scope>IDENTIFICATION</scope>
</reference>
<name>A0A915IS59_ROMCU</name>
<dbReference type="WBParaSite" id="nRc.2.0.1.t16651-RA">
    <property type="protein sequence ID" value="nRc.2.0.1.t16651-RA"/>
    <property type="gene ID" value="nRc.2.0.1.g16651"/>
</dbReference>